<accession>A0ABX0I4P7</accession>
<sequence>MRALFFGILLITFVSFGQDKKEKIVKFNPHFSLGASYNNFFGDNYLSKGHKNDNYGFFLKLNALQVFNFNIGGLFDKTRLKAIDTAIGGNVGSSNLNTANVYLNYNMKLNNHFSIEPEIKYGGVEVRQSGFEKNLGVQFGKLYGFGTNFNYKIDNSLTFFMNLSYNKFILNVKTTPEFENYFDNSNSFNVSLGIKL</sequence>
<protein>
    <recommendedName>
        <fullName evidence="3">Outer membrane protein beta-barrel domain-containing protein</fullName>
    </recommendedName>
</protein>
<keyword evidence="2" id="KW-1185">Reference proteome</keyword>
<dbReference type="Proteomes" id="UP000800984">
    <property type="component" value="Unassembled WGS sequence"/>
</dbReference>
<dbReference type="EMBL" id="JAAJBT010000004">
    <property type="protein sequence ID" value="NHM02163.1"/>
    <property type="molecule type" value="Genomic_DNA"/>
</dbReference>
<dbReference type="RefSeq" id="WP_166077260.1">
    <property type="nucleotide sequence ID" value="NZ_JAAJBT010000004.1"/>
</dbReference>
<reference evidence="1 2" key="1">
    <citation type="submission" date="2020-02" db="EMBL/GenBank/DDBJ databases">
        <authorList>
            <person name="Chen W.-M."/>
        </authorList>
    </citation>
    <scope>NUCLEOTIDE SEQUENCE [LARGE SCALE GENOMIC DNA]</scope>
    <source>
        <strain evidence="1 2">KDG-16</strain>
    </source>
</reference>
<name>A0ABX0I4P7_9FLAO</name>
<organism evidence="1 2">
    <name type="scientific">Flavobacterium difficile</name>
    <dbReference type="NCBI Taxonomy" id="2709659"/>
    <lineage>
        <taxon>Bacteria</taxon>
        <taxon>Pseudomonadati</taxon>
        <taxon>Bacteroidota</taxon>
        <taxon>Flavobacteriia</taxon>
        <taxon>Flavobacteriales</taxon>
        <taxon>Flavobacteriaceae</taxon>
        <taxon>Flavobacterium</taxon>
    </lineage>
</organism>
<gene>
    <name evidence="1" type="ORF">G4D72_08575</name>
</gene>
<comment type="caution">
    <text evidence="1">The sequence shown here is derived from an EMBL/GenBank/DDBJ whole genome shotgun (WGS) entry which is preliminary data.</text>
</comment>
<evidence type="ECO:0000313" key="2">
    <source>
        <dbReference type="Proteomes" id="UP000800984"/>
    </source>
</evidence>
<evidence type="ECO:0000313" key="1">
    <source>
        <dbReference type="EMBL" id="NHM02163.1"/>
    </source>
</evidence>
<evidence type="ECO:0008006" key="3">
    <source>
        <dbReference type="Google" id="ProtNLM"/>
    </source>
</evidence>
<proteinExistence type="predicted"/>